<feature type="domain" description="Sm" evidence="3">
    <location>
        <begin position="3"/>
        <end position="71"/>
    </location>
</feature>
<comment type="similarity">
    <text evidence="1">Belongs to the snRNP Sm proteins family.</text>
</comment>
<dbReference type="InterPro" id="IPR001163">
    <property type="entry name" value="Sm_dom_euk/arc"/>
</dbReference>
<reference evidence="4" key="2">
    <citation type="journal article" date="2014" name="ISME J.">
        <title>Microbial stratification in low pH oxic and suboxic macroscopic growths along an acid mine drainage.</title>
        <authorList>
            <person name="Mendez-Garcia C."/>
            <person name="Mesa V."/>
            <person name="Sprenger R.R."/>
            <person name="Richter M."/>
            <person name="Diez M.S."/>
            <person name="Solano J."/>
            <person name="Bargiela R."/>
            <person name="Golyshina O.V."/>
            <person name="Manteca A."/>
            <person name="Ramos J.L."/>
            <person name="Gallego J.R."/>
            <person name="Llorente I."/>
            <person name="Martins Dos Santos V.A."/>
            <person name="Jensen O.N."/>
            <person name="Pelaez A.I."/>
            <person name="Sanchez J."/>
            <person name="Ferrer M."/>
        </authorList>
    </citation>
    <scope>NUCLEOTIDE SEQUENCE</scope>
</reference>
<dbReference type="GO" id="GO:0071004">
    <property type="term" value="C:U2-type prespliceosome"/>
    <property type="evidence" value="ECO:0007669"/>
    <property type="project" value="TreeGrafter"/>
</dbReference>
<dbReference type="SUPFAM" id="SSF50182">
    <property type="entry name" value="Sm-like ribonucleoproteins"/>
    <property type="match status" value="1"/>
</dbReference>
<dbReference type="GO" id="GO:1990726">
    <property type="term" value="C:Lsm1-7-Pat1 complex"/>
    <property type="evidence" value="ECO:0007669"/>
    <property type="project" value="TreeGrafter"/>
</dbReference>
<dbReference type="AlphaFoldDB" id="T1AUN2"/>
<proteinExistence type="inferred from homology"/>
<gene>
    <name evidence="4" type="ORF">B1B_12918</name>
</gene>
<dbReference type="GO" id="GO:0071013">
    <property type="term" value="C:catalytic step 2 spliceosome"/>
    <property type="evidence" value="ECO:0007669"/>
    <property type="project" value="TreeGrafter"/>
</dbReference>
<dbReference type="PANTHER" id="PTHR10553:SF5">
    <property type="entry name" value="U6 SNRNA-ASSOCIATED SM-LIKE PROTEIN LSM7"/>
    <property type="match status" value="1"/>
</dbReference>
<dbReference type="GO" id="GO:0005689">
    <property type="term" value="C:U12-type spliceosomal complex"/>
    <property type="evidence" value="ECO:0007669"/>
    <property type="project" value="TreeGrafter"/>
</dbReference>
<dbReference type="InterPro" id="IPR044641">
    <property type="entry name" value="Lsm7/SmG-like"/>
</dbReference>
<protein>
    <submittedName>
        <fullName evidence="4">Like-Sm ribonucleoprotein, eukaryotic and archaea-type, core</fullName>
    </submittedName>
</protein>
<keyword evidence="2 4" id="KW-0687">Ribonucleoprotein</keyword>
<dbReference type="EMBL" id="AUZY01008488">
    <property type="protein sequence ID" value="EQD45755.1"/>
    <property type="molecule type" value="Genomic_DNA"/>
</dbReference>
<dbReference type="InterPro" id="IPR010920">
    <property type="entry name" value="LSM_dom_sf"/>
</dbReference>
<evidence type="ECO:0000259" key="3">
    <source>
        <dbReference type="PROSITE" id="PS52002"/>
    </source>
</evidence>
<dbReference type="PROSITE" id="PS52002">
    <property type="entry name" value="SM"/>
    <property type="match status" value="1"/>
</dbReference>
<comment type="caution">
    <text evidence="4">The sequence shown here is derived from an EMBL/GenBank/DDBJ whole genome shotgun (WGS) entry which is preliminary data.</text>
</comment>
<evidence type="ECO:0000256" key="1">
    <source>
        <dbReference type="ARBA" id="ARBA00006850"/>
    </source>
</evidence>
<evidence type="ECO:0000313" key="4">
    <source>
        <dbReference type="EMBL" id="EQD45755.1"/>
    </source>
</evidence>
<dbReference type="GO" id="GO:0097526">
    <property type="term" value="C:spliceosomal tri-snRNP complex"/>
    <property type="evidence" value="ECO:0007669"/>
    <property type="project" value="TreeGrafter"/>
</dbReference>
<dbReference type="PANTHER" id="PTHR10553">
    <property type="entry name" value="SMALL NUCLEAR RIBONUCLEOPROTEIN"/>
    <property type="match status" value="1"/>
</dbReference>
<dbReference type="Gene3D" id="2.30.30.100">
    <property type="match status" value="1"/>
</dbReference>
<dbReference type="GO" id="GO:0003723">
    <property type="term" value="F:RNA binding"/>
    <property type="evidence" value="ECO:0007669"/>
    <property type="project" value="InterPro"/>
</dbReference>
<reference evidence="4" key="1">
    <citation type="submission" date="2013-08" db="EMBL/GenBank/DDBJ databases">
        <authorList>
            <person name="Mendez C."/>
            <person name="Richter M."/>
            <person name="Ferrer M."/>
            <person name="Sanchez J."/>
        </authorList>
    </citation>
    <scope>NUCLEOTIDE SEQUENCE</scope>
</reference>
<dbReference type="SMART" id="SM00651">
    <property type="entry name" value="Sm"/>
    <property type="match status" value="1"/>
</dbReference>
<dbReference type="Pfam" id="PF01423">
    <property type="entry name" value="LSM"/>
    <property type="match status" value="1"/>
</dbReference>
<dbReference type="GO" id="GO:0005688">
    <property type="term" value="C:U6 snRNP"/>
    <property type="evidence" value="ECO:0007669"/>
    <property type="project" value="TreeGrafter"/>
</dbReference>
<evidence type="ECO:0000256" key="2">
    <source>
        <dbReference type="ARBA" id="ARBA00023274"/>
    </source>
</evidence>
<accession>T1AUN2</accession>
<organism evidence="4">
    <name type="scientific">mine drainage metagenome</name>
    <dbReference type="NCBI Taxonomy" id="410659"/>
    <lineage>
        <taxon>unclassified sequences</taxon>
        <taxon>metagenomes</taxon>
        <taxon>ecological metagenomes</taxon>
    </lineage>
</organism>
<dbReference type="InterPro" id="IPR047575">
    <property type="entry name" value="Sm"/>
</dbReference>
<name>T1AUN2_9ZZZZ</name>
<sequence length="71" mass="7939">MIMPAKMLEETLNKKVALLLKDNRILEGALVGYDDYMNLVLDDAQEKSQDVNKKLGVVIVRGSNVVRIVPL</sequence>